<dbReference type="InterPro" id="IPR054765">
    <property type="entry name" value="SLBB_dom"/>
</dbReference>
<evidence type="ECO:0000313" key="20">
    <source>
        <dbReference type="Proteomes" id="UP001589774"/>
    </source>
</evidence>
<evidence type="ECO:0000256" key="2">
    <source>
        <dbReference type="ARBA" id="ARBA00009450"/>
    </source>
</evidence>
<evidence type="ECO:0000256" key="1">
    <source>
        <dbReference type="ARBA" id="ARBA00004571"/>
    </source>
</evidence>
<accession>A0ABV6HHP1</accession>
<dbReference type="EMBL" id="JBHLWO010000001">
    <property type="protein sequence ID" value="MFC0318112.1"/>
    <property type="molecule type" value="Genomic_DNA"/>
</dbReference>
<evidence type="ECO:0000256" key="11">
    <source>
        <dbReference type="ARBA" id="ARBA00023136"/>
    </source>
</evidence>
<dbReference type="PANTHER" id="PTHR33619:SF3">
    <property type="entry name" value="POLYSACCHARIDE EXPORT PROTEIN GFCE-RELATED"/>
    <property type="match status" value="1"/>
</dbReference>
<evidence type="ECO:0000256" key="16">
    <source>
        <dbReference type="SAM" id="SignalP"/>
    </source>
</evidence>
<dbReference type="Pfam" id="PF02563">
    <property type="entry name" value="Poly_export"/>
    <property type="match status" value="1"/>
</dbReference>
<keyword evidence="4" id="KW-1134">Transmembrane beta strand</keyword>
<evidence type="ECO:0000256" key="8">
    <source>
        <dbReference type="ARBA" id="ARBA00023047"/>
    </source>
</evidence>
<proteinExistence type="inferred from homology"/>
<keyword evidence="14" id="KW-0449">Lipoprotein</keyword>
<feature type="chain" id="PRO_5047302436" evidence="16">
    <location>
        <begin position="23"/>
        <end position="266"/>
    </location>
</feature>
<evidence type="ECO:0000256" key="3">
    <source>
        <dbReference type="ARBA" id="ARBA00022448"/>
    </source>
</evidence>
<keyword evidence="9" id="KW-0406">Ion transport</keyword>
<evidence type="ECO:0000256" key="9">
    <source>
        <dbReference type="ARBA" id="ARBA00023065"/>
    </source>
</evidence>
<dbReference type="PROSITE" id="PS51257">
    <property type="entry name" value="PROKAR_LIPOPROTEIN"/>
    <property type="match status" value="1"/>
</dbReference>
<evidence type="ECO:0000256" key="14">
    <source>
        <dbReference type="ARBA" id="ARBA00023288"/>
    </source>
</evidence>
<organism evidence="19 20">
    <name type="scientific">Olivibacter oleidegradans</name>
    <dbReference type="NCBI Taxonomy" id="760123"/>
    <lineage>
        <taxon>Bacteria</taxon>
        <taxon>Pseudomonadati</taxon>
        <taxon>Bacteroidota</taxon>
        <taxon>Sphingobacteriia</taxon>
        <taxon>Sphingobacteriales</taxon>
        <taxon>Sphingobacteriaceae</taxon>
        <taxon>Olivibacter</taxon>
    </lineage>
</organism>
<keyword evidence="8" id="KW-0625">Polysaccharide transport</keyword>
<evidence type="ECO:0000313" key="19">
    <source>
        <dbReference type="EMBL" id="MFC0318112.1"/>
    </source>
</evidence>
<reference evidence="19 20" key="1">
    <citation type="submission" date="2024-09" db="EMBL/GenBank/DDBJ databases">
        <authorList>
            <person name="Sun Q."/>
            <person name="Mori K."/>
        </authorList>
    </citation>
    <scope>NUCLEOTIDE SEQUENCE [LARGE SCALE GENOMIC DNA]</scope>
    <source>
        <strain evidence="19 20">CCM 7765</strain>
    </source>
</reference>
<evidence type="ECO:0000256" key="13">
    <source>
        <dbReference type="ARBA" id="ARBA00023237"/>
    </source>
</evidence>
<dbReference type="PANTHER" id="PTHR33619">
    <property type="entry name" value="POLYSACCHARIDE EXPORT PROTEIN GFCE-RELATED"/>
    <property type="match status" value="1"/>
</dbReference>
<dbReference type="Proteomes" id="UP001589774">
    <property type="component" value="Unassembled WGS sequence"/>
</dbReference>
<dbReference type="Pfam" id="PF22461">
    <property type="entry name" value="SLBB_2"/>
    <property type="match status" value="1"/>
</dbReference>
<dbReference type="InterPro" id="IPR003715">
    <property type="entry name" value="Poly_export_N"/>
</dbReference>
<evidence type="ECO:0000256" key="6">
    <source>
        <dbReference type="ARBA" id="ARBA00022692"/>
    </source>
</evidence>
<keyword evidence="7 16" id="KW-0732">Signal</keyword>
<dbReference type="InterPro" id="IPR049712">
    <property type="entry name" value="Poly_export"/>
</dbReference>
<name>A0ABV6HHP1_9SPHI</name>
<keyword evidence="6 15" id="KW-0812">Transmembrane</keyword>
<sequence>MKTKCKKPLMIFVMAIIAITSACTSSRKLKYFQDLPEVKSGTEFAMIKFEEVKIKPDDILNIRVNTVDQEASEAINSGNTSVPGNIVGIGTSVNSQMVLGYLVGQDGTVEIPILGKIDLAGSTLLQAKEKIREIASQYFKGATVSLRFSNFRVSVLGEVGRPGTFIIPNQRVSVLDAIAFAGDLSVYGRRSNVLVVRKDDEGKAVAVKMDLTSKDVFNSPYFYLRQNDIVYVEPSKAKLLNADTSLVRYLSLLASLVSVGILVFRN</sequence>
<evidence type="ECO:0000259" key="17">
    <source>
        <dbReference type="Pfam" id="PF02563"/>
    </source>
</evidence>
<evidence type="ECO:0000256" key="12">
    <source>
        <dbReference type="ARBA" id="ARBA00023139"/>
    </source>
</evidence>
<protein>
    <submittedName>
        <fullName evidence="19">Polysaccharide biosynthesis/export family protein</fullName>
    </submittedName>
</protein>
<feature type="domain" description="Polysaccharide export protein N-terminal" evidence="17">
    <location>
        <begin position="51"/>
        <end position="147"/>
    </location>
</feature>
<keyword evidence="3" id="KW-0813">Transport</keyword>
<keyword evidence="5" id="KW-0762">Sugar transport</keyword>
<feature type="transmembrane region" description="Helical" evidence="15">
    <location>
        <begin position="246"/>
        <end position="264"/>
    </location>
</feature>
<evidence type="ECO:0000256" key="15">
    <source>
        <dbReference type="SAM" id="Phobius"/>
    </source>
</evidence>
<evidence type="ECO:0000256" key="5">
    <source>
        <dbReference type="ARBA" id="ARBA00022597"/>
    </source>
</evidence>
<keyword evidence="13" id="KW-0998">Cell outer membrane</keyword>
<feature type="signal peptide" evidence="16">
    <location>
        <begin position="1"/>
        <end position="22"/>
    </location>
</feature>
<comment type="caution">
    <text evidence="19">The sequence shown here is derived from an EMBL/GenBank/DDBJ whole genome shotgun (WGS) entry which is preliminary data.</text>
</comment>
<keyword evidence="10" id="KW-0626">Porin</keyword>
<evidence type="ECO:0000259" key="18">
    <source>
        <dbReference type="Pfam" id="PF22461"/>
    </source>
</evidence>
<keyword evidence="11 15" id="KW-0472">Membrane</keyword>
<keyword evidence="12" id="KW-0564">Palmitate</keyword>
<evidence type="ECO:0000256" key="7">
    <source>
        <dbReference type="ARBA" id="ARBA00022729"/>
    </source>
</evidence>
<dbReference type="RefSeq" id="WP_130856200.1">
    <property type="nucleotide sequence ID" value="NZ_JBHLWO010000001.1"/>
</dbReference>
<comment type="similarity">
    <text evidence="2">Belongs to the BexD/CtrA/VexA family.</text>
</comment>
<feature type="domain" description="SLBB" evidence="18">
    <location>
        <begin position="152"/>
        <end position="232"/>
    </location>
</feature>
<keyword evidence="20" id="KW-1185">Reference proteome</keyword>
<evidence type="ECO:0000256" key="10">
    <source>
        <dbReference type="ARBA" id="ARBA00023114"/>
    </source>
</evidence>
<gene>
    <name evidence="19" type="ORF">ACFFI0_07315</name>
</gene>
<dbReference type="Gene3D" id="3.10.560.10">
    <property type="entry name" value="Outer membrane lipoprotein wza domain like"/>
    <property type="match status" value="1"/>
</dbReference>
<keyword evidence="15" id="KW-1133">Transmembrane helix</keyword>
<comment type="subcellular location">
    <subcellularLocation>
        <location evidence="1">Cell outer membrane</location>
        <topology evidence="1">Multi-pass membrane protein</topology>
    </subcellularLocation>
</comment>
<evidence type="ECO:0000256" key="4">
    <source>
        <dbReference type="ARBA" id="ARBA00022452"/>
    </source>
</evidence>